<organism evidence="2 3">
    <name type="scientific">Laticauda laticaudata</name>
    <name type="common">Blue-ringed sea krait</name>
    <name type="synonym">Blue-lipped sea krait</name>
    <dbReference type="NCBI Taxonomy" id="8630"/>
    <lineage>
        <taxon>Eukaryota</taxon>
        <taxon>Metazoa</taxon>
        <taxon>Chordata</taxon>
        <taxon>Craniata</taxon>
        <taxon>Vertebrata</taxon>
        <taxon>Euteleostomi</taxon>
        <taxon>Lepidosauria</taxon>
        <taxon>Squamata</taxon>
        <taxon>Bifurcata</taxon>
        <taxon>Unidentata</taxon>
        <taxon>Episquamata</taxon>
        <taxon>Toxicofera</taxon>
        <taxon>Serpentes</taxon>
        <taxon>Colubroidea</taxon>
        <taxon>Elapidae</taxon>
        <taxon>Laticaudinae</taxon>
        <taxon>Laticauda</taxon>
    </lineage>
</organism>
<reference evidence="2" key="2">
    <citation type="submission" date="2025-09" db="UniProtKB">
        <authorList>
            <consortium name="Ensembl"/>
        </authorList>
    </citation>
    <scope>IDENTIFICATION</scope>
</reference>
<evidence type="ECO:0000313" key="2">
    <source>
        <dbReference type="Ensembl" id="ENSLLTP00000020712.1"/>
    </source>
</evidence>
<dbReference type="InterPro" id="IPR004263">
    <property type="entry name" value="Exostosin"/>
</dbReference>
<name>A0A8C5SNS6_LATLA</name>
<feature type="transmembrane region" description="Helical" evidence="1">
    <location>
        <begin position="17"/>
        <end position="34"/>
    </location>
</feature>
<evidence type="ECO:0000313" key="3">
    <source>
        <dbReference type="Proteomes" id="UP000694406"/>
    </source>
</evidence>
<keyword evidence="3" id="KW-1185">Reference proteome</keyword>
<sequence length="168" mass="19484">MLLNYGQHNFVKIVGRAVYYYFLNYVFYLILISSQTEHSYKELMAQNQPKLSLPIRLLPDKDDFSFPMPKSNRNCRLHNCFDYSRCPLTSGFPVYVYNSDQFNFGSSLDPLIKQAFESTVRANTYVTENANIACLYIVLVGEMQEPVMSKPTELEQQLHALTRNGKEQ</sequence>
<proteinExistence type="predicted"/>
<dbReference type="GeneTree" id="ENSGT00940000156692"/>
<keyword evidence="1" id="KW-0472">Membrane</keyword>
<protein>
    <submittedName>
        <fullName evidence="2">Exostosin like glycosyltransferase 3</fullName>
    </submittedName>
</protein>
<dbReference type="GO" id="GO:0016757">
    <property type="term" value="F:glycosyltransferase activity"/>
    <property type="evidence" value="ECO:0007669"/>
    <property type="project" value="InterPro"/>
</dbReference>
<reference evidence="2" key="1">
    <citation type="submission" date="2025-08" db="UniProtKB">
        <authorList>
            <consortium name="Ensembl"/>
        </authorList>
    </citation>
    <scope>IDENTIFICATION</scope>
</reference>
<accession>A0A8C5SNS6</accession>
<dbReference type="AlphaFoldDB" id="A0A8C5SNS6"/>
<dbReference type="Ensembl" id="ENSLLTT00000021477.1">
    <property type="protein sequence ID" value="ENSLLTP00000020712.1"/>
    <property type="gene ID" value="ENSLLTG00000015490.1"/>
</dbReference>
<dbReference type="PANTHER" id="PTHR48261">
    <property type="entry name" value="ACETYLGLUCOSAMINYLTRANSFERASE"/>
    <property type="match status" value="1"/>
</dbReference>
<keyword evidence="1" id="KW-1133">Transmembrane helix</keyword>
<evidence type="ECO:0000256" key="1">
    <source>
        <dbReference type="SAM" id="Phobius"/>
    </source>
</evidence>
<dbReference type="Proteomes" id="UP000694406">
    <property type="component" value="Unplaced"/>
</dbReference>
<gene>
    <name evidence="2" type="primary">EXTL3</name>
</gene>
<dbReference type="PANTHER" id="PTHR48261:SF4">
    <property type="entry name" value="EXOSTOSIN LIKE GLYCOSYLTRANSFERASE 3"/>
    <property type="match status" value="1"/>
</dbReference>
<keyword evidence="1" id="KW-0812">Transmembrane</keyword>